<keyword evidence="3" id="KW-1185">Reference proteome</keyword>
<proteinExistence type="predicted"/>
<evidence type="ECO:0000313" key="2">
    <source>
        <dbReference type="EMBL" id="PON78179.1"/>
    </source>
</evidence>
<dbReference type="AlphaFoldDB" id="A0A2P5DY24"/>
<accession>A0A2P5DY24</accession>
<feature type="compositionally biased region" description="Basic residues" evidence="1">
    <location>
        <begin position="67"/>
        <end position="76"/>
    </location>
</feature>
<gene>
    <name evidence="2" type="ORF">PanWU01x14_021610</name>
</gene>
<feature type="compositionally biased region" description="Polar residues" evidence="1">
    <location>
        <begin position="82"/>
        <end position="101"/>
    </location>
</feature>
<comment type="caution">
    <text evidence="2">The sequence shown here is derived from an EMBL/GenBank/DDBJ whole genome shotgun (WGS) entry which is preliminary data.</text>
</comment>
<organism evidence="2 3">
    <name type="scientific">Parasponia andersonii</name>
    <name type="common">Sponia andersonii</name>
    <dbReference type="NCBI Taxonomy" id="3476"/>
    <lineage>
        <taxon>Eukaryota</taxon>
        <taxon>Viridiplantae</taxon>
        <taxon>Streptophyta</taxon>
        <taxon>Embryophyta</taxon>
        <taxon>Tracheophyta</taxon>
        <taxon>Spermatophyta</taxon>
        <taxon>Magnoliopsida</taxon>
        <taxon>eudicotyledons</taxon>
        <taxon>Gunneridae</taxon>
        <taxon>Pentapetalae</taxon>
        <taxon>rosids</taxon>
        <taxon>fabids</taxon>
        <taxon>Rosales</taxon>
        <taxon>Cannabaceae</taxon>
        <taxon>Parasponia</taxon>
    </lineage>
</organism>
<evidence type="ECO:0000256" key="1">
    <source>
        <dbReference type="SAM" id="MobiDB-lite"/>
    </source>
</evidence>
<feature type="region of interest" description="Disordered" evidence="1">
    <location>
        <begin position="1"/>
        <end position="101"/>
    </location>
</feature>
<protein>
    <submittedName>
        <fullName evidence="2">Uncharacterized protein</fullName>
    </submittedName>
</protein>
<dbReference type="Proteomes" id="UP000237105">
    <property type="component" value="Unassembled WGS sequence"/>
</dbReference>
<dbReference type="EMBL" id="JXTB01000010">
    <property type="protein sequence ID" value="PON78179.1"/>
    <property type="molecule type" value="Genomic_DNA"/>
</dbReference>
<sequence length="101" mass="11094">MAKWAWPRLESHGMPWHQPRQVAEKGGERGPQNVATTDQGGRLGAHDRVPWEPGGSGRVAECSGRGVHTRGKRAHHRDTMGCGTQNVRTTQPHCAQRLQTG</sequence>
<reference evidence="3" key="1">
    <citation type="submission" date="2016-06" db="EMBL/GenBank/DDBJ databases">
        <title>Parallel loss of symbiosis genes in relatives of nitrogen-fixing non-legume Parasponia.</title>
        <authorList>
            <person name="Van Velzen R."/>
            <person name="Holmer R."/>
            <person name="Bu F."/>
            <person name="Rutten L."/>
            <person name="Van Zeijl A."/>
            <person name="Liu W."/>
            <person name="Santuari L."/>
            <person name="Cao Q."/>
            <person name="Sharma T."/>
            <person name="Shen D."/>
            <person name="Roswanjaya Y."/>
            <person name="Wardhani T."/>
            <person name="Kalhor M.S."/>
            <person name="Jansen J."/>
            <person name="Van den Hoogen J."/>
            <person name="Gungor B."/>
            <person name="Hartog M."/>
            <person name="Hontelez J."/>
            <person name="Verver J."/>
            <person name="Yang W.-C."/>
            <person name="Schijlen E."/>
            <person name="Repin R."/>
            <person name="Schilthuizen M."/>
            <person name="Schranz E."/>
            <person name="Heidstra R."/>
            <person name="Miyata K."/>
            <person name="Fedorova E."/>
            <person name="Kohlen W."/>
            <person name="Bisseling T."/>
            <person name="Smit S."/>
            <person name="Geurts R."/>
        </authorList>
    </citation>
    <scope>NUCLEOTIDE SEQUENCE [LARGE SCALE GENOMIC DNA]</scope>
    <source>
        <strain evidence="3">cv. WU1-14</strain>
    </source>
</reference>
<name>A0A2P5DY24_PARAD</name>
<evidence type="ECO:0000313" key="3">
    <source>
        <dbReference type="Proteomes" id="UP000237105"/>
    </source>
</evidence>